<name>A0A4R1R6M1_9FIRM</name>
<dbReference type="Gene3D" id="3.30.565.60">
    <property type="match status" value="1"/>
</dbReference>
<dbReference type="Pfam" id="PF04326">
    <property type="entry name" value="SLFN_AlbA_2"/>
    <property type="match status" value="1"/>
</dbReference>
<comment type="caution">
    <text evidence="2">The sequence shown here is derived from an EMBL/GenBank/DDBJ whole genome shotgun (WGS) entry which is preliminary data.</text>
</comment>
<dbReference type="PANTHER" id="PTHR30595">
    <property type="entry name" value="GLPR-RELATED TRANSCRIPTIONAL REPRESSOR"/>
    <property type="match status" value="1"/>
</dbReference>
<dbReference type="Pfam" id="PF13749">
    <property type="entry name" value="HATPase_c_4"/>
    <property type="match status" value="1"/>
</dbReference>
<dbReference type="Proteomes" id="UP000295718">
    <property type="component" value="Unassembled WGS sequence"/>
</dbReference>
<dbReference type="Pfam" id="PF13412">
    <property type="entry name" value="HTH_24"/>
    <property type="match status" value="1"/>
</dbReference>
<dbReference type="InterPro" id="IPR038461">
    <property type="entry name" value="Schlafen_AlbA_2_dom_sf"/>
</dbReference>
<keyword evidence="2" id="KW-0547">Nucleotide-binding</keyword>
<evidence type="ECO:0000313" key="3">
    <source>
        <dbReference type="Proteomes" id="UP000295718"/>
    </source>
</evidence>
<keyword evidence="2" id="KW-0347">Helicase</keyword>
<evidence type="ECO:0000259" key="1">
    <source>
        <dbReference type="Pfam" id="PF04326"/>
    </source>
</evidence>
<reference evidence="2 3" key="1">
    <citation type="submission" date="2019-03" db="EMBL/GenBank/DDBJ databases">
        <title>Genomic Encyclopedia of Type Strains, Phase IV (KMG-IV): sequencing the most valuable type-strain genomes for metagenomic binning, comparative biology and taxonomic classification.</title>
        <authorList>
            <person name="Goeker M."/>
        </authorList>
    </citation>
    <scope>NUCLEOTIDE SEQUENCE [LARGE SCALE GENOMIC DNA]</scope>
    <source>
        <strain evidence="2 3">DSM 100556</strain>
    </source>
</reference>
<keyword evidence="2" id="KW-0378">Hydrolase</keyword>
<keyword evidence="3" id="KW-1185">Reference proteome</keyword>
<dbReference type="InterPro" id="IPR038475">
    <property type="entry name" value="RecG_C_sf"/>
</dbReference>
<dbReference type="OrthoDB" id="9807907at2"/>
<gene>
    <name evidence="2" type="ORF">EDD76_101247</name>
</gene>
<organism evidence="2 3">
    <name type="scientific">Kineothrix alysoides</name>
    <dbReference type="NCBI Taxonomy" id="1469948"/>
    <lineage>
        <taxon>Bacteria</taxon>
        <taxon>Bacillati</taxon>
        <taxon>Bacillota</taxon>
        <taxon>Clostridia</taxon>
        <taxon>Lachnospirales</taxon>
        <taxon>Lachnospiraceae</taxon>
        <taxon>Kineothrix</taxon>
    </lineage>
</organism>
<protein>
    <submittedName>
        <fullName evidence="2">ATP-dependent DNA helicase RecG</fullName>
    </submittedName>
</protein>
<dbReference type="Gene3D" id="1.10.10.10">
    <property type="entry name" value="Winged helix-like DNA-binding domain superfamily/Winged helix DNA-binding domain"/>
    <property type="match status" value="1"/>
</dbReference>
<proteinExistence type="predicted"/>
<dbReference type="InterPro" id="IPR036388">
    <property type="entry name" value="WH-like_DNA-bd_sf"/>
</dbReference>
<dbReference type="STRING" id="1469948.GCA_000732725_02522"/>
<dbReference type="RefSeq" id="WP_031391200.1">
    <property type="nucleotide sequence ID" value="NZ_JPNB01000002.1"/>
</dbReference>
<keyword evidence="2" id="KW-0067">ATP-binding</keyword>
<dbReference type="PANTHER" id="PTHR30595:SF6">
    <property type="entry name" value="SCHLAFEN ALBA-2 DOMAIN-CONTAINING PROTEIN"/>
    <property type="match status" value="1"/>
</dbReference>
<accession>A0A4R1R6M1</accession>
<evidence type="ECO:0000313" key="2">
    <source>
        <dbReference type="EMBL" id="TCL61150.1"/>
    </source>
</evidence>
<dbReference type="GO" id="GO:0004386">
    <property type="term" value="F:helicase activity"/>
    <property type="evidence" value="ECO:0007669"/>
    <property type="project" value="UniProtKB-KW"/>
</dbReference>
<sequence length="469" mass="53761">MDQHKLESILQIGETIAVEFKRCGNGIENDVYESVCSFLNRFGGDIFMGVLNDGTVIGVPEKAAGDMIKNFIKVISNPILLSPTIYLVPEIIKYDGKTIIHVHVPVSAEVHSFKKEIYDRVDDSDVKVTATSQLASMYIRKQSIFTEKRIFPYVSIDDLRLDLLPRVRKMATNNIEGTHGWESMTNEELLRSAGLYGTDRATGEKGYNLAAVMLLGKDDVIRDICPAYETDALVRKINVDRYDDRETVRTNLIESYDQLMDFARKHLPDKFFLEGTERKNLRNIITREMIGNTLIHREFTSSYTAKFVIEKKRMYTENASRSVGDGVITPENMEPNPKNPIIASFFRNIGWSDRLGSGVRNLYKYSKYYSGQEPEFIEGDVFRIIVPLDEEYSFDTVESKGKNDSNTFGKSPEDILLSLIYKKPDIKTKEISETLHWTPNQVKYCIKKLKDEKKIKREGSNRDGYWLIL</sequence>
<dbReference type="InterPro" id="IPR007421">
    <property type="entry name" value="Schlafen_AlbA_2_dom"/>
</dbReference>
<dbReference type="Gene3D" id="3.30.950.30">
    <property type="entry name" value="Schlafen, AAA domain"/>
    <property type="match status" value="1"/>
</dbReference>
<dbReference type="EMBL" id="SLUO01000001">
    <property type="protein sequence ID" value="TCL61150.1"/>
    <property type="molecule type" value="Genomic_DNA"/>
</dbReference>
<dbReference type="SUPFAM" id="SSF46785">
    <property type="entry name" value="Winged helix' DNA-binding domain"/>
    <property type="match status" value="1"/>
</dbReference>
<feature type="domain" description="Schlafen AlbA-2" evidence="1">
    <location>
        <begin position="14"/>
        <end position="128"/>
    </location>
</feature>
<dbReference type="InterPro" id="IPR036390">
    <property type="entry name" value="WH_DNA-bd_sf"/>
</dbReference>
<dbReference type="AlphaFoldDB" id="A0A4R1R6M1"/>